<feature type="transmembrane region" description="Helical" evidence="7">
    <location>
        <begin position="363"/>
        <end position="382"/>
    </location>
</feature>
<dbReference type="SUPFAM" id="SSF103473">
    <property type="entry name" value="MFS general substrate transporter"/>
    <property type="match status" value="1"/>
</dbReference>
<evidence type="ECO:0000256" key="3">
    <source>
        <dbReference type="ARBA" id="ARBA00022475"/>
    </source>
</evidence>
<dbReference type="GO" id="GO:0022857">
    <property type="term" value="F:transmembrane transporter activity"/>
    <property type="evidence" value="ECO:0007669"/>
    <property type="project" value="InterPro"/>
</dbReference>
<dbReference type="OrthoDB" id="9764259at2"/>
<dbReference type="InterPro" id="IPR050171">
    <property type="entry name" value="MFS_Transporters"/>
</dbReference>
<keyword evidence="6 7" id="KW-0472">Membrane</keyword>
<evidence type="ECO:0000256" key="7">
    <source>
        <dbReference type="SAM" id="Phobius"/>
    </source>
</evidence>
<dbReference type="InterPro" id="IPR020846">
    <property type="entry name" value="MFS_dom"/>
</dbReference>
<feature type="transmembrane region" description="Helical" evidence="7">
    <location>
        <begin position="12"/>
        <end position="31"/>
    </location>
</feature>
<organism evidence="9 10">
    <name type="scientific">Thiothrix eikelboomii</name>
    <dbReference type="NCBI Taxonomy" id="92487"/>
    <lineage>
        <taxon>Bacteria</taxon>
        <taxon>Pseudomonadati</taxon>
        <taxon>Pseudomonadota</taxon>
        <taxon>Gammaproteobacteria</taxon>
        <taxon>Thiotrichales</taxon>
        <taxon>Thiotrichaceae</taxon>
        <taxon>Thiothrix</taxon>
    </lineage>
</organism>
<dbReference type="PROSITE" id="PS50850">
    <property type="entry name" value="MFS"/>
    <property type="match status" value="1"/>
</dbReference>
<feature type="transmembrane region" description="Helical" evidence="7">
    <location>
        <begin position="99"/>
        <end position="119"/>
    </location>
</feature>
<dbReference type="CDD" id="cd17472">
    <property type="entry name" value="MFS_YajR_like"/>
    <property type="match status" value="1"/>
</dbReference>
<dbReference type="AlphaFoldDB" id="A0A1T4WMY9"/>
<dbReference type="Pfam" id="PF07690">
    <property type="entry name" value="MFS_1"/>
    <property type="match status" value="1"/>
</dbReference>
<reference evidence="9 10" key="1">
    <citation type="submission" date="2017-02" db="EMBL/GenBank/DDBJ databases">
        <authorList>
            <person name="Peterson S.W."/>
        </authorList>
    </citation>
    <scope>NUCLEOTIDE SEQUENCE [LARGE SCALE GENOMIC DNA]</scope>
    <source>
        <strain evidence="9 10">ATCC 49788</strain>
    </source>
</reference>
<dbReference type="PROSITE" id="PS00216">
    <property type="entry name" value="SUGAR_TRANSPORT_1"/>
    <property type="match status" value="1"/>
</dbReference>
<evidence type="ECO:0000313" key="9">
    <source>
        <dbReference type="EMBL" id="SKA78703.1"/>
    </source>
</evidence>
<dbReference type="RefSeq" id="WP_078922380.1">
    <property type="nucleotide sequence ID" value="NZ_FUYB01000007.1"/>
</dbReference>
<dbReference type="InterPro" id="IPR011701">
    <property type="entry name" value="MFS"/>
</dbReference>
<accession>A0A1T4WMY9</accession>
<dbReference type="Proteomes" id="UP000190460">
    <property type="component" value="Unassembled WGS sequence"/>
</dbReference>
<evidence type="ECO:0000256" key="2">
    <source>
        <dbReference type="ARBA" id="ARBA00022448"/>
    </source>
</evidence>
<feature type="transmembrane region" description="Helical" evidence="7">
    <location>
        <begin position="276"/>
        <end position="293"/>
    </location>
</feature>
<feature type="transmembrane region" description="Helical" evidence="7">
    <location>
        <begin position="131"/>
        <end position="154"/>
    </location>
</feature>
<evidence type="ECO:0000256" key="1">
    <source>
        <dbReference type="ARBA" id="ARBA00004651"/>
    </source>
</evidence>
<dbReference type="PANTHER" id="PTHR23517">
    <property type="entry name" value="RESISTANCE PROTEIN MDTM, PUTATIVE-RELATED-RELATED"/>
    <property type="match status" value="1"/>
</dbReference>
<keyword evidence="4 7" id="KW-0812">Transmembrane</keyword>
<feature type="transmembrane region" description="Helical" evidence="7">
    <location>
        <begin position="338"/>
        <end position="357"/>
    </location>
</feature>
<dbReference type="Gene3D" id="1.20.1250.20">
    <property type="entry name" value="MFS general substrate transporter like domains"/>
    <property type="match status" value="1"/>
</dbReference>
<evidence type="ECO:0000313" key="10">
    <source>
        <dbReference type="Proteomes" id="UP000190460"/>
    </source>
</evidence>
<dbReference type="InterPro" id="IPR036259">
    <property type="entry name" value="MFS_trans_sf"/>
</dbReference>
<keyword evidence="5 7" id="KW-1133">Transmembrane helix</keyword>
<comment type="subcellular location">
    <subcellularLocation>
        <location evidence="1">Cell membrane</location>
        <topology evidence="1">Multi-pass membrane protein</topology>
    </subcellularLocation>
</comment>
<protein>
    <submittedName>
        <fullName evidence="9">Predicted arabinose efflux permease, MFS family</fullName>
    </submittedName>
</protein>
<feature type="transmembrane region" description="Helical" evidence="7">
    <location>
        <begin position="214"/>
        <end position="236"/>
    </location>
</feature>
<keyword evidence="3" id="KW-1003">Cell membrane</keyword>
<proteinExistence type="predicted"/>
<keyword evidence="10" id="KW-1185">Reference proteome</keyword>
<evidence type="ECO:0000256" key="5">
    <source>
        <dbReference type="ARBA" id="ARBA00022989"/>
    </source>
</evidence>
<name>A0A1T4WMY9_9GAMM</name>
<feature type="transmembrane region" description="Helical" evidence="7">
    <location>
        <begin position="299"/>
        <end position="318"/>
    </location>
</feature>
<feature type="transmembrane region" description="Helical" evidence="7">
    <location>
        <begin position="43"/>
        <end position="63"/>
    </location>
</feature>
<feature type="transmembrane region" description="Helical" evidence="7">
    <location>
        <begin position="75"/>
        <end position="93"/>
    </location>
</feature>
<dbReference type="GO" id="GO:0005886">
    <property type="term" value="C:plasma membrane"/>
    <property type="evidence" value="ECO:0007669"/>
    <property type="project" value="UniProtKB-SubCell"/>
</dbReference>
<evidence type="ECO:0000256" key="6">
    <source>
        <dbReference type="ARBA" id="ARBA00023136"/>
    </source>
</evidence>
<feature type="transmembrane region" description="Helical" evidence="7">
    <location>
        <begin position="248"/>
        <end position="267"/>
    </location>
</feature>
<evidence type="ECO:0000259" key="8">
    <source>
        <dbReference type="PROSITE" id="PS50850"/>
    </source>
</evidence>
<keyword evidence="2" id="KW-0813">Transport</keyword>
<dbReference type="Gene3D" id="3.30.70.100">
    <property type="match status" value="1"/>
</dbReference>
<dbReference type="PANTHER" id="PTHR23517:SF2">
    <property type="entry name" value="MULTIDRUG RESISTANCE PROTEIN MDTH"/>
    <property type="match status" value="1"/>
</dbReference>
<sequence>MNALEWRVAFSLSAVYAVRMLGLFMILPVFALYAQTLPNSTELLAGIAIGIYGLTQAIFQIPLGIASDRIGRKPVIIGGLCVFALGSILAALAQSIEMIIVGRTLQGMGAIAAATMALAADLTREENRARVMAFIGMTIGLSFMAAIILGPIIYTQAGMAGIFWFTFGLAITGILLVGWVVPTPLHIRSHRDAGIVSGYLLKALKNKALLRMNAGVFALHLIMTANFLVIPTLFIQQLDLPTLEHWKVYLPVFLVAFIGSIPLIIVAEKRHKIKPMLLAAITLLVLAEILLALGYEERYWLLIAFSLFFLGFNFLEAIQPSLVAKYSAVETKGTAMGIYNSTQFLGIFVGGLVGGWVNQQWQAAGVFWLSAVVAATWLLITLKLPTPAFYTSRVVRFEHAVSDWETMYQTLQKVRGIYEIAIVTEEQVAYLKVDKKELDEQGLRAILEAAA</sequence>
<dbReference type="EMBL" id="FUYB01000007">
    <property type="protein sequence ID" value="SKA78703.1"/>
    <property type="molecule type" value="Genomic_DNA"/>
</dbReference>
<gene>
    <name evidence="9" type="ORF">SAMN02745130_01915</name>
</gene>
<feature type="domain" description="Major facilitator superfamily (MFS) profile" evidence="8">
    <location>
        <begin position="8"/>
        <end position="389"/>
    </location>
</feature>
<dbReference type="STRING" id="92487.SAMN02745130_01915"/>
<evidence type="ECO:0000256" key="4">
    <source>
        <dbReference type="ARBA" id="ARBA00022692"/>
    </source>
</evidence>
<dbReference type="InterPro" id="IPR005829">
    <property type="entry name" value="Sugar_transporter_CS"/>
</dbReference>
<feature type="transmembrane region" description="Helical" evidence="7">
    <location>
        <begin position="160"/>
        <end position="181"/>
    </location>
</feature>